<keyword evidence="4" id="KW-1185">Reference proteome</keyword>
<evidence type="ECO:0000256" key="1">
    <source>
        <dbReference type="SAM" id="MobiDB-lite"/>
    </source>
</evidence>
<dbReference type="EMBL" id="CAJPDR010000398">
    <property type="protein sequence ID" value="CAF9935013.1"/>
    <property type="molecule type" value="Genomic_DNA"/>
</dbReference>
<keyword evidence="2" id="KW-0472">Membrane</keyword>
<organism evidence="3 4">
    <name type="scientific">Alectoria fallacina</name>
    <dbReference type="NCBI Taxonomy" id="1903189"/>
    <lineage>
        <taxon>Eukaryota</taxon>
        <taxon>Fungi</taxon>
        <taxon>Dikarya</taxon>
        <taxon>Ascomycota</taxon>
        <taxon>Pezizomycotina</taxon>
        <taxon>Lecanoromycetes</taxon>
        <taxon>OSLEUM clade</taxon>
        <taxon>Lecanoromycetidae</taxon>
        <taxon>Lecanorales</taxon>
        <taxon>Lecanorineae</taxon>
        <taxon>Parmeliaceae</taxon>
        <taxon>Alectoria</taxon>
    </lineage>
</organism>
<dbReference type="Proteomes" id="UP000664203">
    <property type="component" value="Unassembled WGS sequence"/>
</dbReference>
<feature type="region of interest" description="Disordered" evidence="1">
    <location>
        <begin position="118"/>
        <end position="170"/>
    </location>
</feature>
<keyword evidence="2" id="KW-0812">Transmembrane</keyword>
<gene>
    <name evidence="3" type="ORF">ALECFALPRED_006213</name>
</gene>
<dbReference type="AlphaFoldDB" id="A0A8H3G1N0"/>
<evidence type="ECO:0000256" key="2">
    <source>
        <dbReference type="SAM" id="Phobius"/>
    </source>
</evidence>
<evidence type="ECO:0000313" key="4">
    <source>
        <dbReference type="Proteomes" id="UP000664203"/>
    </source>
</evidence>
<dbReference type="OrthoDB" id="10605024at2759"/>
<proteinExistence type="predicted"/>
<sequence length="170" mass="18211">MVATRGSTSPFFIEAGLVIFNRTSGSTSPNNTNAVTVTVTATTTESVSNPSSVRNTSSLASNREAATGAGVGVPLGLALLVTLGLLWRQIKHAQSLKNDVQTWESRYGELIRTKTSDFSGVEQRPQHRFVGQGSNEVAGQPRIAHQLESWRPGEIDGTQVDGTESRTEQV</sequence>
<reference evidence="3" key="1">
    <citation type="submission" date="2021-03" db="EMBL/GenBank/DDBJ databases">
        <authorList>
            <person name="Tagirdzhanova G."/>
        </authorList>
    </citation>
    <scope>NUCLEOTIDE SEQUENCE</scope>
</reference>
<feature type="transmembrane region" description="Helical" evidence="2">
    <location>
        <begin position="65"/>
        <end position="87"/>
    </location>
</feature>
<protein>
    <submittedName>
        <fullName evidence="3">Uncharacterized protein</fullName>
    </submittedName>
</protein>
<comment type="caution">
    <text evidence="3">The sequence shown here is derived from an EMBL/GenBank/DDBJ whole genome shotgun (WGS) entry which is preliminary data.</text>
</comment>
<accession>A0A8H3G1N0</accession>
<name>A0A8H3G1N0_9LECA</name>
<evidence type="ECO:0000313" key="3">
    <source>
        <dbReference type="EMBL" id="CAF9935013.1"/>
    </source>
</evidence>
<keyword evidence="2" id="KW-1133">Transmembrane helix</keyword>